<dbReference type="Proteomes" id="UP001174934">
    <property type="component" value="Unassembled WGS sequence"/>
</dbReference>
<comment type="caution">
    <text evidence="1">The sequence shown here is derived from an EMBL/GenBank/DDBJ whole genome shotgun (WGS) entry which is preliminary data.</text>
</comment>
<dbReference type="AlphaFoldDB" id="A0AA39WTA1"/>
<gene>
    <name evidence="1" type="ORF">B0T17DRAFT_533258</name>
</gene>
<organism evidence="1 2">
    <name type="scientific">Bombardia bombarda</name>
    <dbReference type="NCBI Taxonomy" id="252184"/>
    <lineage>
        <taxon>Eukaryota</taxon>
        <taxon>Fungi</taxon>
        <taxon>Dikarya</taxon>
        <taxon>Ascomycota</taxon>
        <taxon>Pezizomycotina</taxon>
        <taxon>Sordariomycetes</taxon>
        <taxon>Sordariomycetidae</taxon>
        <taxon>Sordariales</taxon>
        <taxon>Lasiosphaeriaceae</taxon>
        <taxon>Bombardia</taxon>
    </lineage>
</organism>
<name>A0AA39WTA1_9PEZI</name>
<keyword evidence="2" id="KW-1185">Reference proteome</keyword>
<sequence>MLPAIRIPGLAGLLNRVLLSGLFGAGFVVGVKILSRHASVCFEGLTLERVQRSKRQWSPHSVGMFTVNVIFRAPRKTRGQ</sequence>
<protein>
    <submittedName>
        <fullName evidence="1">Uncharacterized protein</fullName>
    </submittedName>
</protein>
<dbReference type="EMBL" id="JAULSR010000004">
    <property type="protein sequence ID" value="KAK0621205.1"/>
    <property type="molecule type" value="Genomic_DNA"/>
</dbReference>
<accession>A0AA39WTA1</accession>
<proteinExistence type="predicted"/>
<evidence type="ECO:0000313" key="2">
    <source>
        <dbReference type="Proteomes" id="UP001174934"/>
    </source>
</evidence>
<evidence type="ECO:0000313" key="1">
    <source>
        <dbReference type="EMBL" id="KAK0621205.1"/>
    </source>
</evidence>
<reference evidence="1" key="1">
    <citation type="submission" date="2023-06" db="EMBL/GenBank/DDBJ databases">
        <title>Genome-scale phylogeny and comparative genomics of the fungal order Sordariales.</title>
        <authorList>
            <consortium name="Lawrence Berkeley National Laboratory"/>
            <person name="Hensen N."/>
            <person name="Bonometti L."/>
            <person name="Westerberg I."/>
            <person name="Brannstrom I.O."/>
            <person name="Guillou S."/>
            <person name="Cros-Aarteil S."/>
            <person name="Calhoun S."/>
            <person name="Haridas S."/>
            <person name="Kuo A."/>
            <person name="Mondo S."/>
            <person name="Pangilinan J."/>
            <person name="Riley R."/>
            <person name="LaButti K."/>
            <person name="Andreopoulos B."/>
            <person name="Lipzen A."/>
            <person name="Chen C."/>
            <person name="Yanf M."/>
            <person name="Daum C."/>
            <person name="Ng V."/>
            <person name="Clum A."/>
            <person name="Steindorff A."/>
            <person name="Ohm R."/>
            <person name="Martin F."/>
            <person name="Silar P."/>
            <person name="Natvig D."/>
            <person name="Lalanne C."/>
            <person name="Gautier V."/>
            <person name="Ament-velasquez S.L."/>
            <person name="Kruys A."/>
            <person name="Hutchinson M.I."/>
            <person name="Powell A.J."/>
            <person name="Barry K."/>
            <person name="Miller A.N."/>
            <person name="Grigoriev I.V."/>
            <person name="Debuchy R."/>
            <person name="Gladieux P."/>
            <person name="Thoren M.H."/>
            <person name="Johannesson H."/>
        </authorList>
    </citation>
    <scope>NUCLEOTIDE SEQUENCE</scope>
    <source>
        <strain evidence="1">SMH3391-2</strain>
    </source>
</reference>